<evidence type="ECO:0000256" key="1">
    <source>
        <dbReference type="ARBA" id="ARBA00022603"/>
    </source>
</evidence>
<dbReference type="Gene3D" id="1.10.287.1350">
    <property type="match status" value="1"/>
</dbReference>
<evidence type="ECO:0000256" key="3">
    <source>
        <dbReference type="ARBA" id="ARBA00022691"/>
    </source>
</evidence>
<keyword evidence="7" id="KW-1185">Reference proteome</keyword>
<dbReference type="SUPFAM" id="SSF46785">
    <property type="entry name" value="Winged helix' DNA-binding domain"/>
    <property type="match status" value="1"/>
</dbReference>
<accession>A0ABW3ZDZ4</accession>
<keyword evidence="1 6" id="KW-0489">Methyltransferase</keyword>
<protein>
    <submittedName>
        <fullName evidence="6">Methyltransferase</fullName>
    </submittedName>
</protein>
<dbReference type="InterPro" id="IPR016461">
    <property type="entry name" value="COMT-like"/>
</dbReference>
<dbReference type="RefSeq" id="WP_386801276.1">
    <property type="nucleotide sequence ID" value="NZ_JBHTMU010000002.1"/>
</dbReference>
<dbReference type="InterPro" id="IPR012967">
    <property type="entry name" value="COMT_dimerisation"/>
</dbReference>
<evidence type="ECO:0000259" key="4">
    <source>
        <dbReference type="Pfam" id="PF00891"/>
    </source>
</evidence>
<dbReference type="EMBL" id="JBHTMU010000002">
    <property type="protein sequence ID" value="MFD1341220.1"/>
    <property type="molecule type" value="Genomic_DNA"/>
</dbReference>
<name>A0ABW3ZDZ4_9RHOB</name>
<dbReference type="Pfam" id="PF00891">
    <property type="entry name" value="Methyltransf_2"/>
    <property type="match status" value="1"/>
</dbReference>
<feature type="domain" description="O-methyltransferase dimerisation" evidence="5">
    <location>
        <begin position="52"/>
        <end position="113"/>
    </location>
</feature>
<dbReference type="Pfam" id="PF08100">
    <property type="entry name" value="Dimerisation"/>
    <property type="match status" value="1"/>
</dbReference>
<keyword evidence="3" id="KW-0949">S-adenosyl-L-methionine</keyword>
<evidence type="ECO:0000313" key="6">
    <source>
        <dbReference type="EMBL" id="MFD1341220.1"/>
    </source>
</evidence>
<dbReference type="Gene3D" id="3.40.50.150">
    <property type="entry name" value="Vaccinia Virus protein VP39"/>
    <property type="match status" value="1"/>
</dbReference>
<feature type="domain" description="O-methyltransferase C-terminal" evidence="4">
    <location>
        <begin position="142"/>
        <end position="353"/>
    </location>
</feature>
<reference evidence="7" key="1">
    <citation type="journal article" date="2019" name="Int. J. Syst. Evol. Microbiol.">
        <title>The Global Catalogue of Microorganisms (GCM) 10K type strain sequencing project: providing services to taxonomists for standard genome sequencing and annotation.</title>
        <authorList>
            <consortium name="The Broad Institute Genomics Platform"/>
            <consortium name="The Broad Institute Genome Sequencing Center for Infectious Disease"/>
            <person name="Wu L."/>
            <person name="Ma J."/>
        </authorList>
    </citation>
    <scope>NUCLEOTIDE SEQUENCE [LARGE SCALE GENOMIC DNA]</scope>
    <source>
        <strain evidence="7">CCUG 62953</strain>
    </source>
</reference>
<dbReference type="InterPro" id="IPR036388">
    <property type="entry name" value="WH-like_DNA-bd_sf"/>
</dbReference>
<dbReference type="PANTHER" id="PTHR43712:SF2">
    <property type="entry name" value="O-METHYLTRANSFERASE CICE"/>
    <property type="match status" value="1"/>
</dbReference>
<dbReference type="GO" id="GO:0032259">
    <property type="term" value="P:methylation"/>
    <property type="evidence" value="ECO:0007669"/>
    <property type="project" value="UniProtKB-KW"/>
</dbReference>
<dbReference type="InterPro" id="IPR036390">
    <property type="entry name" value="WH_DNA-bd_sf"/>
</dbReference>
<dbReference type="Gene3D" id="1.10.10.10">
    <property type="entry name" value="Winged helix-like DNA-binding domain superfamily/Winged helix DNA-binding domain"/>
    <property type="match status" value="1"/>
</dbReference>
<organism evidence="6 7">
    <name type="scientific">Litorisediminicola beolgyonensis</name>
    <dbReference type="NCBI Taxonomy" id="1173614"/>
    <lineage>
        <taxon>Bacteria</taxon>
        <taxon>Pseudomonadati</taxon>
        <taxon>Pseudomonadota</taxon>
        <taxon>Alphaproteobacteria</taxon>
        <taxon>Rhodobacterales</taxon>
        <taxon>Paracoccaceae</taxon>
        <taxon>Litorisediminicola</taxon>
    </lineage>
</organism>
<keyword evidence="2" id="KW-0808">Transferase</keyword>
<dbReference type="CDD" id="cd02440">
    <property type="entry name" value="AdoMet_MTases"/>
    <property type="match status" value="1"/>
</dbReference>
<dbReference type="GO" id="GO:0008168">
    <property type="term" value="F:methyltransferase activity"/>
    <property type="evidence" value="ECO:0007669"/>
    <property type="project" value="UniProtKB-KW"/>
</dbReference>
<dbReference type="InterPro" id="IPR029063">
    <property type="entry name" value="SAM-dependent_MTases_sf"/>
</dbReference>
<sequence length="377" mass="40432">MEVSGEASPGLRRRDLHTRLLRLAAQPGFQRWAARIPLLKRKVRSEGRELFELVQGFVASQVLSALVSLGLLERLLDGPEVLDALARETGIAPERFHRLAQAGAALGLLTLRDDQVRLTLRGAALAGVPGLRDMILHHDILYRDLADPVAFLRGETDPELARFWPYVFGAGAAEDPERARRYSNLMAESQGLVAQDVLAATDLSGARHLLDIGGGTGAFASAVAARHPKLRVTLFDLPPVIAAAKERLAGQPASDRIDTAAGSFRDDPLPQGADTISLIRVLYDHSDDTVAALLAKVAEALPPGGRLIVAEPMSGGSRPERAGDVYFSFYTLAMGTGTTRAASRIADLCHAAGLVPDRPIHPKRPFVTSIVTARKPG</sequence>
<proteinExistence type="predicted"/>
<dbReference type="Proteomes" id="UP001597135">
    <property type="component" value="Unassembled WGS sequence"/>
</dbReference>
<evidence type="ECO:0000313" key="7">
    <source>
        <dbReference type="Proteomes" id="UP001597135"/>
    </source>
</evidence>
<evidence type="ECO:0000256" key="2">
    <source>
        <dbReference type="ARBA" id="ARBA00022679"/>
    </source>
</evidence>
<comment type="caution">
    <text evidence="6">The sequence shown here is derived from an EMBL/GenBank/DDBJ whole genome shotgun (WGS) entry which is preliminary data.</text>
</comment>
<gene>
    <name evidence="6" type="ORF">ACFQ4E_02185</name>
</gene>
<dbReference type="PANTHER" id="PTHR43712">
    <property type="entry name" value="PUTATIVE (AFU_ORTHOLOGUE AFUA_4G14580)-RELATED"/>
    <property type="match status" value="1"/>
</dbReference>
<evidence type="ECO:0000259" key="5">
    <source>
        <dbReference type="Pfam" id="PF08100"/>
    </source>
</evidence>
<dbReference type="PROSITE" id="PS51683">
    <property type="entry name" value="SAM_OMT_II"/>
    <property type="match status" value="1"/>
</dbReference>
<dbReference type="SUPFAM" id="SSF53335">
    <property type="entry name" value="S-adenosyl-L-methionine-dependent methyltransferases"/>
    <property type="match status" value="1"/>
</dbReference>
<dbReference type="InterPro" id="IPR001077">
    <property type="entry name" value="COMT_C"/>
</dbReference>